<organism evidence="2 3">
    <name type="scientific">Brunnivagina elsteri CCALA 953</name>
    <dbReference type="NCBI Taxonomy" id="987040"/>
    <lineage>
        <taxon>Bacteria</taxon>
        <taxon>Bacillati</taxon>
        <taxon>Cyanobacteriota</taxon>
        <taxon>Cyanophyceae</taxon>
        <taxon>Nostocales</taxon>
        <taxon>Calotrichaceae</taxon>
        <taxon>Brunnivagina</taxon>
    </lineage>
</organism>
<dbReference type="Pfam" id="PF01471">
    <property type="entry name" value="PG_binding_1"/>
    <property type="match status" value="1"/>
</dbReference>
<dbReference type="InterPro" id="IPR002477">
    <property type="entry name" value="Peptidoglycan-bd-like"/>
</dbReference>
<dbReference type="OrthoDB" id="514320at2"/>
<dbReference type="EMBL" id="NTFS01000087">
    <property type="protein sequence ID" value="PAX56511.1"/>
    <property type="molecule type" value="Genomic_DNA"/>
</dbReference>
<dbReference type="RefSeq" id="WP_095721598.1">
    <property type="nucleotide sequence ID" value="NZ_NTFS01000087.1"/>
</dbReference>
<dbReference type="InterPro" id="IPR036366">
    <property type="entry name" value="PGBDSf"/>
</dbReference>
<reference evidence="2 3" key="1">
    <citation type="submission" date="2017-08" db="EMBL/GenBank/DDBJ databases">
        <title>Draft genome sequence of filamentous cyanobacterium Calothrix elsteri CCALA 953.</title>
        <authorList>
            <person name="Gagunashvili A.N."/>
            <person name="Elster J."/>
            <person name="Andresson O.S."/>
        </authorList>
    </citation>
    <scope>NUCLEOTIDE SEQUENCE [LARGE SCALE GENOMIC DNA]</scope>
    <source>
        <strain evidence="2 3">CCALA 953</strain>
    </source>
</reference>
<evidence type="ECO:0000259" key="1">
    <source>
        <dbReference type="Pfam" id="PF01471"/>
    </source>
</evidence>
<name>A0A2A2TKG0_9CYAN</name>
<comment type="caution">
    <text evidence="2">The sequence shown here is derived from an EMBL/GenBank/DDBJ whole genome shotgun (WGS) entry which is preliminary data.</text>
</comment>
<gene>
    <name evidence="2" type="ORF">CK510_10210</name>
</gene>
<evidence type="ECO:0000313" key="3">
    <source>
        <dbReference type="Proteomes" id="UP000218238"/>
    </source>
</evidence>
<feature type="domain" description="Peptidoglycan binding-like" evidence="1">
    <location>
        <begin position="143"/>
        <end position="195"/>
    </location>
</feature>
<proteinExistence type="predicted"/>
<keyword evidence="3" id="KW-1185">Reference proteome</keyword>
<dbReference type="AlphaFoldDB" id="A0A2A2TKG0"/>
<evidence type="ECO:0000313" key="2">
    <source>
        <dbReference type="EMBL" id="PAX56511.1"/>
    </source>
</evidence>
<dbReference type="InterPro" id="IPR036365">
    <property type="entry name" value="PGBD-like_sf"/>
</dbReference>
<dbReference type="Proteomes" id="UP000218238">
    <property type="component" value="Unassembled WGS sequence"/>
</dbReference>
<dbReference type="SUPFAM" id="SSF47090">
    <property type="entry name" value="PGBD-like"/>
    <property type="match status" value="1"/>
</dbReference>
<accession>A0A2A2TKG0</accession>
<sequence length="197" mass="21825">MSDIGLLMTGMFAIARQYQPNLPEQLLLHESSFLEEKSTRLIKSTLVVQSAPPEFTQIGGTFSTELIVPNLKFKNILNDFAYRIRGKNFSGTQLNPVNEVVNINLQPQIFADVGSSEIIGSRKFQRLRSPSLPMLQFNNSGISVRVLQKLLVSNGYTVGVDGFFGALTESAVKAFQNQRNLVADGIVGTKTWDELTK</sequence>
<dbReference type="Gene3D" id="1.10.101.10">
    <property type="entry name" value="PGBD-like superfamily/PGBD"/>
    <property type="match status" value="1"/>
</dbReference>
<protein>
    <submittedName>
        <fullName evidence="2">Peptidoglycan-binding protein</fullName>
    </submittedName>
</protein>